<dbReference type="InterPro" id="IPR000515">
    <property type="entry name" value="MetI-like"/>
</dbReference>
<evidence type="ECO:0000313" key="10">
    <source>
        <dbReference type="EMBL" id="BCJ30827.1"/>
    </source>
</evidence>
<evidence type="ECO:0000256" key="6">
    <source>
        <dbReference type="ARBA" id="ARBA00022989"/>
    </source>
</evidence>
<comment type="similarity">
    <text evidence="8">Belongs to the binding-protein-dependent transport system permease family.</text>
</comment>
<evidence type="ECO:0000256" key="8">
    <source>
        <dbReference type="RuleBase" id="RU363032"/>
    </source>
</evidence>
<dbReference type="KEGG" id="aser:Asera_49350"/>
<evidence type="ECO:0000256" key="4">
    <source>
        <dbReference type="ARBA" id="ARBA00022692"/>
    </source>
</evidence>
<keyword evidence="7 8" id="KW-0472">Membrane</keyword>
<protein>
    <submittedName>
        <fullName evidence="10">Polar amino acid ABC transporter permease</fullName>
    </submittedName>
</protein>
<evidence type="ECO:0000256" key="3">
    <source>
        <dbReference type="ARBA" id="ARBA00022475"/>
    </source>
</evidence>
<evidence type="ECO:0000313" key="11">
    <source>
        <dbReference type="Proteomes" id="UP000680750"/>
    </source>
</evidence>
<feature type="transmembrane region" description="Helical" evidence="8">
    <location>
        <begin position="264"/>
        <end position="287"/>
    </location>
</feature>
<evidence type="ECO:0000256" key="2">
    <source>
        <dbReference type="ARBA" id="ARBA00022448"/>
    </source>
</evidence>
<dbReference type="EMBL" id="AP023354">
    <property type="protein sequence ID" value="BCJ30827.1"/>
    <property type="molecule type" value="Genomic_DNA"/>
</dbReference>
<dbReference type="CDD" id="cd06261">
    <property type="entry name" value="TM_PBP2"/>
    <property type="match status" value="1"/>
</dbReference>
<feature type="transmembrane region" description="Helical" evidence="8">
    <location>
        <begin position="105"/>
        <end position="131"/>
    </location>
</feature>
<dbReference type="Proteomes" id="UP000680750">
    <property type="component" value="Chromosome"/>
</dbReference>
<organism evidence="10 11">
    <name type="scientific">Actinocatenispora sera</name>
    <dbReference type="NCBI Taxonomy" id="390989"/>
    <lineage>
        <taxon>Bacteria</taxon>
        <taxon>Bacillati</taxon>
        <taxon>Actinomycetota</taxon>
        <taxon>Actinomycetes</taxon>
        <taxon>Micromonosporales</taxon>
        <taxon>Micromonosporaceae</taxon>
        <taxon>Actinocatenispora</taxon>
    </lineage>
</organism>
<feature type="transmembrane region" description="Helical" evidence="8">
    <location>
        <begin position="68"/>
        <end position="93"/>
    </location>
</feature>
<evidence type="ECO:0000256" key="5">
    <source>
        <dbReference type="ARBA" id="ARBA00022970"/>
    </source>
</evidence>
<evidence type="ECO:0000256" key="7">
    <source>
        <dbReference type="ARBA" id="ARBA00023136"/>
    </source>
</evidence>
<dbReference type="Gene3D" id="1.10.3720.10">
    <property type="entry name" value="MetI-like"/>
    <property type="match status" value="1"/>
</dbReference>
<dbReference type="GO" id="GO:0022857">
    <property type="term" value="F:transmembrane transporter activity"/>
    <property type="evidence" value="ECO:0007669"/>
    <property type="project" value="InterPro"/>
</dbReference>
<keyword evidence="3" id="KW-1003">Cell membrane</keyword>
<sequence length="324" mass="34842">MMSTGVTGSGRGRPEPIRAVPVRHPGRWVAVAVLVVLALMFAHMLVTNKAFQWTFLFDNILSAPVVRGAVTSIELTVLAMIIGIALGVVLAVMRLSPNPILAGAAWVYVWFFRGVPRLVLCVLFGNLGILYSRLEFGLPFDHQLGALFGIDLNARLFGVNAVTLLSGFVAGLLALAMSEGAYMAEVVRGGIQSVDPGQAEAAQALGMRRPLLLRRIVLPQALRVIVPPTGNETIAMLKDTSLVAYVPVTNELFFQLQHIGARTYAIFPMLVAACIWYLAMTSVLMVGQHFLEKRFSRGHGPRAIRLRGARSAGAGGAVGTEVDS</sequence>
<keyword evidence="11" id="KW-1185">Reference proteome</keyword>
<dbReference type="Pfam" id="PF00528">
    <property type="entry name" value="BPD_transp_1"/>
    <property type="match status" value="1"/>
</dbReference>
<keyword evidence="4 8" id="KW-0812">Transmembrane</keyword>
<comment type="subcellular location">
    <subcellularLocation>
        <location evidence="1 8">Cell membrane</location>
        <topology evidence="1 8">Multi-pass membrane protein</topology>
    </subcellularLocation>
</comment>
<keyword evidence="2 8" id="KW-0813">Transport</keyword>
<accession>A0A810L6G3</accession>
<gene>
    <name evidence="10" type="ORF">Asera_49350</name>
</gene>
<dbReference type="AlphaFoldDB" id="A0A810L6G3"/>
<dbReference type="PANTHER" id="PTHR30614">
    <property type="entry name" value="MEMBRANE COMPONENT OF AMINO ACID ABC TRANSPORTER"/>
    <property type="match status" value="1"/>
</dbReference>
<dbReference type="PANTHER" id="PTHR30614:SF0">
    <property type="entry name" value="L-CYSTINE TRANSPORT SYSTEM PERMEASE PROTEIN TCYL"/>
    <property type="match status" value="1"/>
</dbReference>
<dbReference type="InterPro" id="IPR035906">
    <property type="entry name" value="MetI-like_sf"/>
</dbReference>
<dbReference type="PROSITE" id="PS50928">
    <property type="entry name" value="ABC_TM1"/>
    <property type="match status" value="1"/>
</dbReference>
<proteinExistence type="inferred from homology"/>
<dbReference type="SUPFAM" id="SSF161098">
    <property type="entry name" value="MetI-like"/>
    <property type="match status" value="1"/>
</dbReference>
<dbReference type="InterPro" id="IPR043429">
    <property type="entry name" value="ArtM/GltK/GlnP/TcyL/YhdX-like"/>
</dbReference>
<keyword evidence="6 8" id="KW-1133">Transmembrane helix</keyword>
<dbReference type="InterPro" id="IPR010065">
    <property type="entry name" value="AA_ABC_transptr_permease_3TM"/>
</dbReference>
<feature type="transmembrane region" description="Helical" evidence="8">
    <location>
        <begin position="28"/>
        <end position="47"/>
    </location>
</feature>
<name>A0A810L6G3_9ACTN</name>
<feature type="transmembrane region" description="Helical" evidence="8">
    <location>
        <begin position="152"/>
        <end position="177"/>
    </location>
</feature>
<keyword evidence="5" id="KW-0029">Amino-acid transport</keyword>
<dbReference type="NCBIfam" id="TIGR01726">
    <property type="entry name" value="HEQRo_perm_3TM"/>
    <property type="match status" value="1"/>
</dbReference>
<evidence type="ECO:0000256" key="1">
    <source>
        <dbReference type="ARBA" id="ARBA00004651"/>
    </source>
</evidence>
<reference evidence="10" key="1">
    <citation type="submission" date="2020-08" db="EMBL/GenBank/DDBJ databases">
        <title>Whole genome shotgun sequence of Actinocatenispora sera NBRC 101916.</title>
        <authorList>
            <person name="Komaki H."/>
            <person name="Tamura T."/>
        </authorList>
    </citation>
    <scope>NUCLEOTIDE SEQUENCE</scope>
    <source>
        <strain evidence="10">NBRC 101916</strain>
    </source>
</reference>
<evidence type="ECO:0000259" key="9">
    <source>
        <dbReference type="PROSITE" id="PS50928"/>
    </source>
</evidence>
<dbReference type="GO" id="GO:0043190">
    <property type="term" value="C:ATP-binding cassette (ABC) transporter complex"/>
    <property type="evidence" value="ECO:0007669"/>
    <property type="project" value="InterPro"/>
</dbReference>
<feature type="domain" description="ABC transmembrane type-1" evidence="9">
    <location>
        <begin position="69"/>
        <end position="288"/>
    </location>
</feature>
<dbReference type="GO" id="GO:0006865">
    <property type="term" value="P:amino acid transport"/>
    <property type="evidence" value="ECO:0007669"/>
    <property type="project" value="UniProtKB-KW"/>
</dbReference>